<dbReference type="CDD" id="cd03255">
    <property type="entry name" value="ABC_MJ0796_LolCDE_FtsE"/>
    <property type="match status" value="1"/>
</dbReference>
<protein>
    <submittedName>
        <fullName evidence="5">ABC transporter ATP-binding protein</fullName>
    </submittedName>
</protein>
<dbReference type="PROSITE" id="PS00211">
    <property type="entry name" value="ABC_TRANSPORTER_1"/>
    <property type="match status" value="1"/>
</dbReference>
<keyword evidence="1" id="KW-0813">Transport</keyword>
<feature type="domain" description="ABC transporter" evidence="4">
    <location>
        <begin position="2"/>
        <end position="220"/>
    </location>
</feature>
<dbReference type="InterPro" id="IPR003593">
    <property type="entry name" value="AAA+_ATPase"/>
</dbReference>
<evidence type="ECO:0000313" key="6">
    <source>
        <dbReference type="Proteomes" id="UP001199916"/>
    </source>
</evidence>
<dbReference type="InterPro" id="IPR017911">
    <property type="entry name" value="MacB-like_ATP-bd"/>
</dbReference>
<name>A0ABS8YI35_9BACL</name>
<comment type="caution">
    <text evidence="5">The sequence shown here is derived from an EMBL/GenBank/DDBJ whole genome shotgun (WGS) entry which is preliminary data.</text>
</comment>
<sequence length="220" mass="24619">MIKMVDLHKSYRVGTEEVKVLKGIDLEIKQGSMVAIMGRSGSGKSTLLNIISGLEKGNGRYTFKDQNLSDKSLNELADFRRKHIGFVLQNCAMCDSKNVFDNVALPLRYGKYNEIEIQNRVEKALEAMELSGTLHKTVDMLSGGELQRVAIARALIHNPEVILADEPTGSLDEQTEQTILSIFKQLHREGKTIIIVTHDRQVADACEETFCIRDGKIRSD</sequence>
<gene>
    <name evidence="5" type="ORF">LQV63_18240</name>
</gene>
<dbReference type="EMBL" id="JAJNBZ010000016">
    <property type="protein sequence ID" value="MCE5171242.1"/>
    <property type="molecule type" value="Genomic_DNA"/>
</dbReference>
<evidence type="ECO:0000256" key="1">
    <source>
        <dbReference type="ARBA" id="ARBA00022448"/>
    </source>
</evidence>
<dbReference type="SMART" id="SM00382">
    <property type="entry name" value="AAA"/>
    <property type="match status" value="1"/>
</dbReference>
<dbReference type="PANTHER" id="PTHR24220">
    <property type="entry name" value="IMPORT ATP-BINDING PROTEIN"/>
    <property type="match status" value="1"/>
</dbReference>
<evidence type="ECO:0000256" key="3">
    <source>
        <dbReference type="ARBA" id="ARBA00022840"/>
    </source>
</evidence>
<keyword evidence="2" id="KW-0547">Nucleotide-binding</keyword>
<dbReference type="InterPro" id="IPR017871">
    <property type="entry name" value="ABC_transporter-like_CS"/>
</dbReference>
<dbReference type="RefSeq" id="WP_233697776.1">
    <property type="nucleotide sequence ID" value="NZ_JAJNBZ010000016.1"/>
</dbReference>
<dbReference type="Proteomes" id="UP001199916">
    <property type="component" value="Unassembled WGS sequence"/>
</dbReference>
<dbReference type="PROSITE" id="PS50893">
    <property type="entry name" value="ABC_TRANSPORTER_2"/>
    <property type="match status" value="1"/>
</dbReference>
<organism evidence="5 6">
    <name type="scientific">Paenibacillus profundus</name>
    <dbReference type="NCBI Taxonomy" id="1173085"/>
    <lineage>
        <taxon>Bacteria</taxon>
        <taxon>Bacillati</taxon>
        <taxon>Bacillota</taxon>
        <taxon>Bacilli</taxon>
        <taxon>Bacillales</taxon>
        <taxon>Paenibacillaceae</taxon>
        <taxon>Paenibacillus</taxon>
    </lineage>
</organism>
<dbReference type="InterPro" id="IPR027417">
    <property type="entry name" value="P-loop_NTPase"/>
</dbReference>
<dbReference type="Gene3D" id="3.40.50.300">
    <property type="entry name" value="P-loop containing nucleotide triphosphate hydrolases"/>
    <property type="match status" value="1"/>
</dbReference>
<proteinExistence type="predicted"/>
<evidence type="ECO:0000259" key="4">
    <source>
        <dbReference type="PROSITE" id="PS50893"/>
    </source>
</evidence>
<dbReference type="PANTHER" id="PTHR24220:SF86">
    <property type="entry name" value="ABC TRANSPORTER ABCH.1"/>
    <property type="match status" value="1"/>
</dbReference>
<dbReference type="SUPFAM" id="SSF52540">
    <property type="entry name" value="P-loop containing nucleoside triphosphate hydrolases"/>
    <property type="match status" value="1"/>
</dbReference>
<reference evidence="5 6" key="1">
    <citation type="submission" date="2021-11" db="EMBL/GenBank/DDBJ databases">
        <title>Draft genome sequence of Paenibacillus profundus YoMME, a new Gram-positive bacteria with exoelectrogenic properties.</title>
        <authorList>
            <person name="Hubenova Y."/>
            <person name="Hubenova E."/>
            <person name="Manasiev Y."/>
            <person name="Peykov S."/>
            <person name="Mitov M."/>
        </authorList>
    </citation>
    <scope>NUCLEOTIDE SEQUENCE [LARGE SCALE GENOMIC DNA]</scope>
    <source>
        <strain evidence="5 6">YoMME</strain>
    </source>
</reference>
<dbReference type="InterPro" id="IPR015854">
    <property type="entry name" value="ABC_transpr_LolD-like"/>
</dbReference>
<evidence type="ECO:0000313" key="5">
    <source>
        <dbReference type="EMBL" id="MCE5171242.1"/>
    </source>
</evidence>
<dbReference type="InterPro" id="IPR003439">
    <property type="entry name" value="ABC_transporter-like_ATP-bd"/>
</dbReference>
<keyword evidence="3 5" id="KW-0067">ATP-binding</keyword>
<keyword evidence="6" id="KW-1185">Reference proteome</keyword>
<evidence type="ECO:0000256" key="2">
    <source>
        <dbReference type="ARBA" id="ARBA00022741"/>
    </source>
</evidence>
<dbReference type="Pfam" id="PF00005">
    <property type="entry name" value="ABC_tran"/>
    <property type="match status" value="1"/>
</dbReference>
<accession>A0ABS8YI35</accession>
<dbReference type="GO" id="GO:0005524">
    <property type="term" value="F:ATP binding"/>
    <property type="evidence" value="ECO:0007669"/>
    <property type="project" value="UniProtKB-KW"/>
</dbReference>